<keyword evidence="2" id="KW-1185">Reference proteome</keyword>
<comment type="caution">
    <text evidence="1">The sequence shown here is derived from an EMBL/GenBank/DDBJ whole genome shotgun (WGS) entry which is preliminary data.</text>
</comment>
<evidence type="ECO:0000313" key="1">
    <source>
        <dbReference type="EMBL" id="CAB4007573.1"/>
    </source>
</evidence>
<dbReference type="AlphaFoldDB" id="A0A7D9IIC5"/>
<evidence type="ECO:0000313" key="2">
    <source>
        <dbReference type="Proteomes" id="UP001152795"/>
    </source>
</evidence>
<gene>
    <name evidence="1" type="ORF">PACLA_8A010605</name>
</gene>
<proteinExistence type="predicted"/>
<reference evidence="1" key="1">
    <citation type="submission" date="2020-04" db="EMBL/GenBank/DDBJ databases">
        <authorList>
            <person name="Alioto T."/>
            <person name="Alioto T."/>
            <person name="Gomez Garrido J."/>
        </authorList>
    </citation>
    <scope>NUCLEOTIDE SEQUENCE</scope>
    <source>
        <strain evidence="1">A484AB</strain>
    </source>
</reference>
<accession>A0A7D9IIC5</accession>
<sequence length="122" mass="13223">MLNRSTEEADAEDNQERNLHGVDWDVADVSSADSVEVPEVPAPTLQNGLQELNEVIDPLKESDCHDSWKCYGVEAVLEKGIGRSSVANLTTSRQLSVGNTSTPARKLIRSLRSTPAGICVTM</sequence>
<organism evidence="1 2">
    <name type="scientific">Paramuricea clavata</name>
    <name type="common">Red gorgonian</name>
    <name type="synonym">Violescent sea-whip</name>
    <dbReference type="NCBI Taxonomy" id="317549"/>
    <lineage>
        <taxon>Eukaryota</taxon>
        <taxon>Metazoa</taxon>
        <taxon>Cnidaria</taxon>
        <taxon>Anthozoa</taxon>
        <taxon>Octocorallia</taxon>
        <taxon>Malacalcyonacea</taxon>
        <taxon>Plexauridae</taxon>
        <taxon>Paramuricea</taxon>
    </lineage>
</organism>
<protein>
    <submittedName>
        <fullName evidence="1">Uncharacterized protein</fullName>
    </submittedName>
</protein>
<dbReference type="Proteomes" id="UP001152795">
    <property type="component" value="Unassembled WGS sequence"/>
</dbReference>
<dbReference type="EMBL" id="CACRXK020005838">
    <property type="protein sequence ID" value="CAB4007573.1"/>
    <property type="molecule type" value="Genomic_DNA"/>
</dbReference>
<name>A0A7D9IIC5_PARCT</name>